<keyword evidence="2" id="KW-1185">Reference proteome</keyword>
<dbReference type="Proteomes" id="UP001596292">
    <property type="component" value="Unassembled WGS sequence"/>
</dbReference>
<name>A0ABW2BSA4_9HYPH</name>
<sequence>MSFASGVIHKRQEEADRSGKAGDLDALLAPYAGLADNLADRLARSCDRDRLAVLEHRVMRFDGEDWTRVRAHAVAPRDKELVQVSAADGVDVEDGGDEHQATSSICSGQIAQAPGVCVAFHWLAIALAEWRSFWPEICTWIGDSLPF</sequence>
<organism evidence="1 2">
    <name type="scientific">Methylobacterium komagatae</name>
    <dbReference type="NCBI Taxonomy" id="374425"/>
    <lineage>
        <taxon>Bacteria</taxon>
        <taxon>Pseudomonadati</taxon>
        <taxon>Pseudomonadota</taxon>
        <taxon>Alphaproteobacteria</taxon>
        <taxon>Hyphomicrobiales</taxon>
        <taxon>Methylobacteriaceae</taxon>
        <taxon>Methylobacterium</taxon>
    </lineage>
</organism>
<gene>
    <name evidence="1" type="ORF">ACFQE0_26165</name>
</gene>
<dbReference type="RefSeq" id="WP_378974960.1">
    <property type="nucleotide sequence ID" value="NZ_JBHSWN010000001.1"/>
</dbReference>
<dbReference type="EMBL" id="JBHSWN010000001">
    <property type="protein sequence ID" value="MFC6792739.1"/>
    <property type="molecule type" value="Genomic_DNA"/>
</dbReference>
<comment type="caution">
    <text evidence="1">The sequence shown here is derived from an EMBL/GenBank/DDBJ whole genome shotgun (WGS) entry which is preliminary data.</text>
</comment>
<evidence type="ECO:0000313" key="2">
    <source>
        <dbReference type="Proteomes" id="UP001596292"/>
    </source>
</evidence>
<evidence type="ECO:0000313" key="1">
    <source>
        <dbReference type="EMBL" id="MFC6792739.1"/>
    </source>
</evidence>
<accession>A0ABW2BSA4</accession>
<reference evidence="2" key="1">
    <citation type="journal article" date="2019" name="Int. J. Syst. Evol. Microbiol.">
        <title>The Global Catalogue of Microorganisms (GCM) 10K type strain sequencing project: providing services to taxonomists for standard genome sequencing and annotation.</title>
        <authorList>
            <consortium name="The Broad Institute Genomics Platform"/>
            <consortium name="The Broad Institute Genome Sequencing Center for Infectious Disease"/>
            <person name="Wu L."/>
            <person name="Ma J."/>
        </authorList>
    </citation>
    <scope>NUCLEOTIDE SEQUENCE [LARGE SCALE GENOMIC DNA]</scope>
    <source>
        <strain evidence="2">CCUG 48316</strain>
    </source>
</reference>
<proteinExistence type="predicted"/>
<protein>
    <submittedName>
        <fullName evidence="1">Uncharacterized protein</fullName>
    </submittedName>
</protein>